<organism evidence="4 5">
    <name type="scientific">Artemisia annua</name>
    <name type="common">Sweet wormwood</name>
    <dbReference type="NCBI Taxonomy" id="35608"/>
    <lineage>
        <taxon>Eukaryota</taxon>
        <taxon>Viridiplantae</taxon>
        <taxon>Streptophyta</taxon>
        <taxon>Embryophyta</taxon>
        <taxon>Tracheophyta</taxon>
        <taxon>Spermatophyta</taxon>
        <taxon>Magnoliopsida</taxon>
        <taxon>eudicotyledons</taxon>
        <taxon>Gunneridae</taxon>
        <taxon>Pentapetalae</taxon>
        <taxon>asterids</taxon>
        <taxon>campanulids</taxon>
        <taxon>Asterales</taxon>
        <taxon>Asteraceae</taxon>
        <taxon>Asteroideae</taxon>
        <taxon>Anthemideae</taxon>
        <taxon>Artemisiinae</taxon>
        <taxon>Artemisia</taxon>
    </lineage>
</organism>
<dbReference type="Gene3D" id="3.90.960.10">
    <property type="entry name" value="YbaK/aminoacyl-tRNA synthetase-associated domain"/>
    <property type="match status" value="1"/>
</dbReference>
<protein>
    <submittedName>
        <fullName evidence="4">YbaK/aminoacyl-tRNA synthetase-associated domain-containing protein</fullName>
    </submittedName>
</protein>
<sequence length="536" mass="58463">MGLSKDQLLQLLQDQKIQFSRIDHPVVMTVDAQAKYVGDNKGGLSKNLFLKDKKGRFYIVSALADTKIDLKVLQNRLGVGKGGLRMAPEEAFAEILQVPLGSVTPFALVNESARNVSLLLDQGFKTKDCCFFHPLSNDTTIALNIEDVESFLKSDGRLVAYVDLEANPPIGKDSPPDLAALVPSLAPSDAPSVKDVVEKTASLKIDGAVNSKPVSDTAKSSKVSKVPPKEKMASTASSSHSFADPEKFIEEILEKASAIVLSEIKEENIKQHGDQLGTVVSNSMKKKLSLELKNLATMFKNTAYTEGFGAEGDNIHRFLVQSPKPQPSPCQKRNSQCPRDLPIIKGKPPTPSPNSPLPTPSLLFISFNIGSSPASNYNAPVGSTSFEDEPPLLEELGINTKQIWTKMIPILNLFRVKSDLHEDADLSGPFLFLMAFGLFQLLAGKLHFGDYIGLGYNCVFVFVCRLQYVGWEEWELGFVSLFEFDWVLYVAGCYIVGFGVVCASRRCGGVWDDGGVCDLAYEGLCQVVGGVGVMWQ</sequence>
<dbReference type="Pfam" id="PF04073">
    <property type="entry name" value="tRNA_edit"/>
    <property type="match status" value="1"/>
</dbReference>
<dbReference type="FunFam" id="3.90.960.10:FF:000005">
    <property type="entry name" value="Putative prolyl-tRNA synthetase"/>
    <property type="match status" value="1"/>
</dbReference>
<gene>
    <name evidence="4" type="ORF">CTI12_AA164120</name>
</gene>
<dbReference type="AlphaFoldDB" id="A0A2U1PD28"/>
<evidence type="ECO:0000313" key="4">
    <source>
        <dbReference type="EMBL" id="PWA83630.1"/>
    </source>
</evidence>
<dbReference type="InterPro" id="IPR007214">
    <property type="entry name" value="YbaK/aa-tRNA-synth-assoc-dom"/>
</dbReference>
<reference evidence="4 5" key="1">
    <citation type="journal article" date="2018" name="Mol. Plant">
        <title>The genome of Artemisia annua provides insight into the evolution of Asteraceae family and artemisinin biosynthesis.</title>
        <authorList>
            <person name="Shen Q."/>
            <person name="Zhang L."/>
            <person name="Liao Z."/>
            <person name="Wang S."/>
            <person name="Yan T."/>
            <person name="Shi P."/>
            <person name="Liu M."/>
            <person name="Fu X."/>
            <person name="Pan Q."/>
            <person name="Wang Y."/>
            <person name="Lv Z."/>
            <person name="Lu X."/>
            <person name="Zhang F."/>
            <person name="Jiang W."/>
            <person name="Ma Y."/>
            <person name="Chen M."/>
            <person name="Hao X."/>
            <person name="Li L."/>
            <person name="Tang Y."/>
            <person name="Lv G."/>
            <person name="Zhou Y."/>
            <person name="Sun X."/>
            <person name="Brodelius P.E."/>
            <person name="Rose J.K.C."/>
            <person name="Tang K."/>
        </authorList>
    </citation>
    <scope>NUCLEOTIDE SEQUENCE [LARGE SCALE GENOMIC DNA]</scope>
    <source>
        <strain evidence="5">cv. Huhao1</strain>
        <tissue evidence="4">Leaf</tissue>
    </source>
</reference>
<evidence type="ECO:0000259" key="3">
    <source>
        <dbReference type="Pfam" id="PF04073"/>
    </source>
</evidence>
<keyword evidence="5" id="KW-1185">Reference proteome</keyword>
<keyword evidence="4" id="KW-0436">Ligase</keyword>
<proteinExistence type="inferred from homology"/>
<evidence type="ECO:0000256" key="2">
    <source>
        <dbReference type="SAM" id="MobiDB-lite"/>
    </source>
</evidence>
<dbReference type="GO" id="GO:0004812">
    <property type="term" value="F:aminoacyl-tRNA ligase activity"/>
    <property type="evidence" value="ECO:0007669"/>
    <property type="project" value="UniProtKB-KW"/>
</dbReference>
<evidence type="ECO:0000256" key="1">
    <source>
        <dbReference type="ARBA" id="ARBA00010201"/>
    </source>
</evidence>
<dbReference type="OrthoDB" id="424586at2759"/>
<dbReference type="InterPro" id="IPR040285">
    <property type="entry name" value="ProX/PRXD1"/>
</dbReference>
<comment type="similarity">
    <text evidence="1">Belongs to the PRORSD1 family.</text>
</comment>
<dbReference type="PANTHER" id="PTHR31423">
    <property type="entry name" value="YBAK DOMAIN-CONTAINING PROTEIN"/>
    <property type="match status" value="1"/>
</dbReference>
<feature type="region of interest" description="Disordered" evidence="2">
    <location>
        <begin position="211"/>
        <end position="240"/>
    </location>
</feature>
<feature type="domain" description="YbaK/aminoacyl-tRNA synthetase-associated" evidence="3">
    <location>
        <begin position="24"/>
        <end position="150"/>
    </location>
</feature>
<dbReference type="SUPFAM" id="SSF55826">
    <property type="entry name" value="YbaK/ProRS associated domain"/>
    <property type="match status" value="1"/>
</dbReference>
<keyword evidence="4" id="KW-0030">Aminoacyl-tRNA synthetase</keyword>
<accession>A0A2U1PD28</accession>
<dbReference type="CDD" id="cd04335">
    <property type="entry name" value="PrdX_deacylase"/>
    <property type="match status" value="1"/>
</dbReference>
<evidence type="ECO:0000313" key="5">
    <source>
        <dbReference type="Proteomes" id="UP000245207"/>
    </source>
</evidence>
<dbReference type="PANTHER" id="PTHR31423:SF3">
    <property type="entry name" value="PROLYL-TRNA SYNTHETASE ASSOCIATED DOMAIN-CONTAINING PROTEIN 1-RELATED"/>
    <property type="match status" value="1"/>
</dbReference>
<dbReference type="EMBL" id="PKPP01001325">
    <property type="protein sequence ID" value="PWA83630.1"/>
    <property type="molecule type" value="Genomic_DNA"/>
</dbReference>
<comment type="caution">
    <text evidence="4">The sequence shown here is derived from an EMBL/GenBank/DDBJ whole genome shotgun (WGS) entry which is preliminary data.</text>
</comment>
<name>A0A2U1PD28_ARTAN</name>
<dbReference type="GO" id="GO:0002161">
    <property type="term" value="F:aminoacyl-tRNA deacylase activity"/>
    <property type="evidence" value="ECO:0007669"/>
    <property type="project" value="InterPro"/>
</dbReference>
<dbReference type="Proteomes" id="UP000245207">
    <property type="component" value="Unassembled WGS sequence"/>
</dbReference>
<dbReference type="InterPro" id="IPR036754">
    <property type="entry name" value="YbaK/aa-tRNA-synt-asso_dom_sf"/>
</dbReference>